<comment type="caution">
    <text evidence="3">The sequence shown here is derived from an EMBL/GenBank/DDBJ whole genome shotgun (WGS) entry which is preliminary data.</text>
</comment>
<dbReference type="Gene3D" id="2.60.40.4070">
    <property type="match status" value="1"/>
</dbReference>
<dbReference type="InterPro" id="IPR036278">
    <property type="entry name" value="Sialidase_sf"/>
</dbReference>
<dbReference type="EMBL" id="DRIG01000032">
    <property type="protein sequence ID" value="HEC78102.1"/>
    <property type="molecule type" value="Genomic_DNA"/>
</dbReference>
<proteinExistence type="predicted"/>
<dbReference type="SUPFAM" id="SSF50939">
    <property type="entry name" value="Sialidases"/>
    <property type="match status" value="1"/>
</dbReference>
<dbReference type="NCBIfam" id="TIGR04183">
    <property type="entry name" value="Por_Secre_tail"/>
    <property type="match status" value="1"/>
</dbReference>
<feature type="chain" id="PRO_5039598663" evidence="1">
    <location>
        <begin position="19"/>
        <end position="577"/>
    </location>
</feature>
<dbReference type="InterPro" id="IPR026444">
    <property type="entry name" value="Secre_tail"/>
</dbReference>
<name>A0A9C9JZH2_UNCW3</name>
<accession>A0A9C9JZH2</accession>
<dbReference type="AlphaFoldDB" id="A0A9C9JZH2"/>
<reference evidence="3" key="1">
    <citation type="journal article" date="2020" name="mSystems">
        <title>Genome- and Community-Level Interaction Insights into Carbon Utilization and Element Cycling Functions of Hydrothermarchaeota in Hydrothermal Sediment.</title>
        <authorList>
            <person name="Zhou Z."/>
            <person name="Liu Y."/>
            <person name="Xu W."/>
            <person name="Pan J."/>
            <person name="Luo Z.H."/>
            <person name="Li M."/>
        </authorList>
    </citation>
    <scope>NUCLEOTIDE SEQUENCE</scope>
    <source>
        <strain evidence="3">HyVt-388</strain>
    </source>
</reference>
<evidence type="ECO:0000256" key="1">
    <source>
        <dbReference type="SAM" id="SignalP"/>
    </source>
</evidence>
<dbReference type="Proteomes" id="UP000885826">
    <property type="component" value="Unassembled WGS sequence"/>
</dbReference>
<protein>
    <submittedName>
        <fullName evidence="3">T9SS type A sorting domain-containing protein</fullName>
    </submittedName>
</protein>
<sequence>MKKIIMGITVISMAMLFAAEIENPGTHDVMQPKISVVQGTTDNISVKINESTKVSGIEYDLPYGPQYSPTIAPIDPTTLPDPDDPTSGRRYQFPLKRLNMEKNESGQKREESRWDNDVLVYDGEVGEGQDFDVDPSTGDIYVIFDTYHTSQDSLVVYRSTDGGNSFQWWRASYNGDGEIGNPKIRIAQDAGGQTWVCMFGIWHEPSGDDVLYMRRMTPDQSQGYWEEVNSNVVYADVDADVGTGAWVYVTYIPEGTDNDIWAARNNLDGTGWQDNQQLFADPGVTPYPQIAAGSGGNVAVAFIDDRITTNNEVRIKRSTNYGSTWISSEQVSNNSGAYPIRETDIAYSYSASYETGWITATFYVVDNDNLVYYWSTDAGVNWTYGGLIGSSSNDENLSSIRARKATGSLTVAYNQDPGDSTMFTWTTASNPTNFITPYRINDYNATGIWAPTAGWISSYSAICYSSYTMGYNLFFDWFNNTGVAELPDEQTGAGVINLAPNPSSRVTRLTYAINNETDVRITLYDATGRLVKNILQKTQAPGEYTLNIRTDEMASGIYIIKIQTAEHTITRTMTVVR</sequence>
<dbReference type="Pfam" id="PF18962">
    <property type="entry name" value="Por_Secre_tail"/>
    <property type="match status" value="1"/>
</dbReference>
<evidence type="ECO:0000313" key="3">
    <source>
        <dbReference type="EMBL" id="HEC78102.1"/>
    </source>
</evidence>
<evidence type="ECO:0000313" key="4">
    <source>
        <dbReference type="Proteomes" id="UP000885826"/>
    </source>
</evidence>
<feature type="domain" description="Secretion system C-terminal sorting" evidence="2">
    <location>
        <begin position="500"/>
        <end position="573"/>
    </location>
</feature>
<feature type="signal peptide" evidence="1">
    <location>
        <begin position="1"/>
        <end position="18"/>
    </location>
</feature>
<organism evidence="3 4">
    <name type="scientific">candidate division WOR-3 bacterium</name>
    <dbReference type="NCBI Taxonomy" id="2052148"/>
    <lineage>
        <taxon>Bacteria</taxon>
        <taxon>Bacteria division WOR-3</taxon>
    </lineage>
</organism>
<evidence type="ECO:0000259" key="2">
    <source>
        <dbReference type="Pfam" id="PF18962"/>
    </source>
</evidence>
<keyword evidence="1" id="KW-0732">Signal</keyword>
<gene>
    <name evidence="3" type="ORF">ENI34_03045</name>
</gene>